<dbReference type="AlphaFoldDB" id="A0AAY4DIF6"/>
<dbReference type="InterPro" id="IPR013783">
    <property type="entry name" value="Ig-like_fold"/>
</dbReference>
<dbReference type="InterPro" id="IPR007110">
    <property type="entry name" value="Ig-like_dom"/>
</dbReference>
<dbReference type="InterPro" id="IPR013106">
    <property type="entry name" value="Ig_V-set"/>
</dbReference>
<dbReference type="SMART" id="SM00409">
    <property type="entry name" value="IG"/>
    <property type="match status" value="1"/>
</dbReference>
<name>A0AAY4DIF6_9TELE</name>
<dbReference type="PANTHER" id="PTHR23267">
    <property type="entry name" value="IMMUNOGLOBULIN LIGHT CHAIN"/>
    <property type="match status" value="1"/>
</dbReference>
<protein>
    <recommendedName>
        <fullName evidence="1">Ig-like domain-containing protein</fullName>
    </recommendedName>
</protein>
<dbReference type="Pfam" id="PF07686">
    <property type="entry name" value="V-set"/>
    <property type="match status" value="1"/>
</dbReference>
<dbReference type="PROSITE" id="PS50835">
    <property type="entry name" value="IG_LIKE"/>
    <property type="match status" value="1"/>
</dbReference>
<dbReference type="SUPFAM" id="SSF48726">
    <property type="entry name" value="Immunoglobulin"/>
    <property type="match status" value="1"/>
</dbReference>
<evidence type="ECO:0000259" key="1">
    <source>
        <dbReference type="PROSITE" id="PS50835"/>
    </source>
</evidence>
<evidence type="ECO:0000313" key="3">
    <source>
        <dbReference type="Proteomes" id="UP000694580"/>
    </source>
</evidence>
<reference evidence="2 3" key="1">
    <citation type="submission" date="2020-06" db="EMBL/GenBank/DDBJ databases">
        <authorList>
            <consortium name="Wellcome Sanger Institute Data Sharing"/>
        </authorList>
    </citation>
    <scope>NUCLEOTIDE SEQUENCE [LARGE SCALE GENOMIC DNA]</scope>
</reference>
<dbReference type="GeneTree" id="ENSGT01150000286956"/>
<feature type="domain" description="Ig-like" evidence="1">
    <location>
        <begin position="17"/>
        <end position="122"/>
    </location>
</feature>
<keyword evidence="3" id="KW-1185">Reference proteome</keyword>
<dbReference type="InterPro" id="IPR003599">
    <property type="entry name" value="Ig_sub"/>
</dbReference>
<evidence type="ECO:0000313" key="2">
    <source>
        <dbReference type="Ensembl" id="ENSDCDP00010045317.1"/>
    </source>
</evidence>
<organism evidence="2 3">
    <name type="scientific">Denticeps clupeoides</name>
    <name type="common">denticle herring</name>
    <dbReference type="NCBI Taxonomy" id="299321"/>
    <lineage>
        <taxon>Eukaryota</taxon>
        <taxon>Metazoa</taxon>
        <taxon>Chordata</taxon>
        <taxon>Craniata</taxon>
        <taxon>Vertebrata</taxon>
        <taxon>Euteleostomi</taxon>
        <taxon>Actinopterygii</taxon>
        <taxon>Neopterygii</taxon>
        <taxon>Teleostei</taxon>
        <taxon>Clupei</taxon>
        <taxon>Clupeiformes</taxon>
        <taxon>Denticipitoidei</taxon>
        <taxon>Denticipitidae</taxon>
        <taxon>Denticeps</taxon>
    </lineage>
</organism>
<proteinExistence type="predicted"/>
<dbReference type="InterPro" id="IPR036179">
    <property type="entry name" value="Ig-like_dom_sf"/>
</dbReference>
<dbReference type="SMART" id="SM00406">
    <property type="entry name" value="IGv"/>
    <property type="match status" value="1"/>
</dbReference>
<reference evidence="2" key="3">
    <citation type="submission" date="2025-09" db="UniProtKB">
        <authorList>
            <consortium name="Ensembl"/>
        </authorList>
    </citation>
    <scope>IDENTIFICATION</scope>
</reference>
<dbReference type="Gene3D" id="2.60.40.10">
    <property type="entry name" value="Immunoglobulins"/>
    <property type="match status" value="1"/>
</dbReference>
<accession>A0AAY4DIF6</accession>
<dbReference type="InterPro" id="IPR050150">
    <property type="entry name" value="IgV_Light_Chain"/>
</dbReference>
<dbReference type="Proteomes" id="UP000694580">
    <property type="component" value="Chromosome 15"/>
</dbReference>
<sequence length="124" mass="13531">MEDLINVIFISSLDSSGQVTVTQDAVSPAQLGDTVKISCRRAGHITRECSPQCISWYLQKPGEAPKLLLYYINRLQPGTPSRFSGSGSGDEFSLTISGVQAEDTGDYYCMTAHVPSSSWEFTQC</sequence>
<dbReference type="Ensembl" id="ENSDCDT00010055474.1">
    <property type="protein sequence ID" value="ENSDCDP00010045317.1"/>
    <property type="gene ID" value="ENSDCDG00010027921.1"/>
</dbReference>
<reference evidence="2" key="2">
    <citation type="submission" date="2025-08" db="UniProtKB">
        <authorList>
            <consortium name="Ensembl"/>
        </authorList>
    </citation>
    <scope>IDENTIFICATION</scope>
</reference>